<dbReference type="OrthoDB" id="9772627at2"/>
<reference evidence="1 2" key="1">
    <citation type="submission" date="2016-10" db="EMBL/GenBank/DDBJ databases">
        <authorList>
            <person name="de Groot N.N."/>
        </authorList>
    </citation>
    <scope>NUCLEOTIDE SEQUENCE [LARGE SCALE GENOMIC DNA]</scope>
    <source>
        <strain evidence="1 2">ATCC BAA-466</strain>
    </source>
</reference>
<dbReference type="STRING" id="120956.SAMN05421791_10535"/>
<dbReference type="SUPFAM" id="SSF159245">
    <property type="entry name" value="AttH-like"/>
    <property type="match status" value="1"/>
</dbReference>
<dbReference type="PANTHER" id="PTHR35309:SF4">
    <property type="entry name" value="TOCOPHEROL CYCLASE"/>
    <property type="match status" value="1"/>
</dbReference>
<dbReference type="RefSeq" id="WP_090289950.1">
    <property type="nucleotide sequence ID" value="NZ_FNCK01000005.1"/>
</dbReference>
<organism evidence="1 2">
    <name type="scientific">Facklamia miroungae</name>
    <dbReference type="NCBI Taxonomy" id="120956"/>
    <lineage>
        <taxon>Bacteria</taxon>
        <taxon>Bacillati</taxon>
        <taxon>Bacillota</taxon>
        <taxon>Bacilli</taxon>
        <taxon>Lactobacillales</taxon>
        <taxon>Aerococcaceae</taxon>
        <taxon>Facklamia</taxon>
    </lineage>
</organism>
<evidence type="ECO:0000313" key="2">
    <source>
        <dbReference type="Proteomes" id="UP000199708"/>
    </source>
</evidence>
<proteinExistence type="predicted"/>
<dbReference type="AlphaFoldDB" id="A0A1G7T822"/>
<sequence>MYFIKKLLNPELFQGKYQTKNYFEGWYYKLVTKDEKHSIALIPGIAYDKEGKGHAFIQMIDRLTYRTEYYRFPINAFDFSGNSFDITIGNSNFKQNQLTIDLSKQAYPIEGHLTFNEIESFPKKLLRPGIMGPFSFVPFMECYHGVVTLHQRLSGTLKINQQTIDFTDGYGYIEKDWGRSFPDWWVWLQSNHFSEDKTSLMFSMAKIPWLGNHFTGFLSFLKHQEKLYLFATYTGAKIKRMNYQEGQIDVEITDRNYQLNISGHYDQSGILKAPKNGLMERKIAESISSLIHVTLKDKTGKILFEDDGKNAGLEVVGKPLEDKK</sequence>
<evidence type="ECO:0000313" key="1">
    <source>
        <dbReference type="EMBL" id="SDG31463.1"/>
    </source>
</evidence>
<dbReference type="InterPro" id="IPR025893">
    <property type="entry name" value="Tocopherol_cyclase"/>
</dbReference>
<dbReference type="GO" id="GO:0009976">
    <property type="term" value="F:tocopherol cyclase activity"/>
    <property type="evidence" value="ECO:0007669"/>
    <property type="project" value="InterPro"/>
</dbReference>
<gene>
    <name evidence="1" type="ORF">SAMN05421791_10535</name>
</gene>
<dbReference type="EMBL" id="FNCK01000005">
    <property type="protein sequence ID" value="SDG31463.1"/>
    <property type="molecule type" value="Genomic_DNA"/>
</dbReference>
<keyword evidence="2" id="KW-1185">Reference proteome</keyword>
<dbReference type="PANTHER" id="PTHR35309">
    <property type="match status" value="1"/>
</dbReference>
<name>A0A1G7T822_9LACT</name>
<protein>
    <submittedName>
        <fullName evidence="1">Tocopherol cyclase</fullName>
    </submittedName>
</protein>
<dbReference type="Proteomes" id="UP000199708">
    <property type="component" value="Unassembled WGS sequence"/>
</dbReference>
<dbReference type="Pfam" id="PF14249">
    <property type="entry name" value="Tocopherol_cycl"/>
    <property type="match status" value="1"/>
</dbReference>
<accession>A0A1G7T822</accession>